<evidence type="ECO:0000313" key="2">
    <source>
        <dbReference type="Proteomes" id="UP000588604"/>
    </source>
</evidence>
<keyword evidence="2" id="KW-1185">Reference proteome</keyword>
<sequence>MKLNSLYFLLLGSVLFSCIEEKKELDANVAVLGKYVFEIKGSSFDLINSIDLKPGGNVVGSGIIQNSEESEDLGFNYYFTGTYTIEEDVISIFQESYFQVGEAGKLFDNRDQLVLVQTRSASSDYLIQSNFTELHYICPPNAICLDETIFVKEK</sequence>
<proteinExistence type="predicted"/>
<evidence type="ECO:0008006" key="3">
    <source>
        <dbReference type="Google" id="ProtNLM"/>
    </source>
</evidence>
<dbReference type="Proteomes" id="UP000588604">
    <property type="component" value="Unassembled WGS sequence"/>
</dbReference>
<dbReference type="AlphaFoldDB" id="A0A841MRD8"/>
<comment type="caution">
    <text evidence="1">The sequence shown here is derived from an EMBL/GenBank/DDBJ whole genome shotgun (WGS) entry which is preliminary data.</text>
</comment>
<gene>
    <name evidence="1" type="ORF">FHS59_003740</name>
</gene>
<dbReference type="EMBL" id="JACIJO010000003">
    <property type="protein sequence ID" value="MBB6328097.1"/>
    <property type="molecule type" value="Genomic_DNA"/>
</dbReference>
<organism evidence="1 2">
    <name type="scientific">Algoriphagus iocasae</name>
    <dbReference type="NCBI Taxonomy" id="1836499"/>
    <lineage>
        <taxon>Bacteria</taxon>
        <taxon>Pseudomonadati</taxon>
        <taxon>Bacteroidota</taxon>
        <taxon>Cytophagia</taxon>
        <taxon>Cytophagales</taxon>
        <taxon>Cyclobacteriaceae</taxon>
        <taxon>Algoriphagus</taxon>
    </lineage>
</organism>
<dbReference type="RefSeq" id="WP_184496824.1">
    <property type="nucleotide sequence ID" value="NZ_JACIJO010000003.1"/>
</dbReference>
<evidence type="ECO:0000313" key="1">
    <source>
        <dbReference type="EMBL" id="MBB6328097.1"/>
    </source>
</evidence>
<dbReference type="PROSITE" id="PS51257">
    <property type="entry name" value="PROKAR_LIPOPROTEIN"/>
    <property type="match status" value="1"/>
</dbReference>
<name>A0A841MRD8_9BACT</name>
<protein>
    <recommendedName>
        <fullName evidence="3">Lipoprotein</fullName>
    </recommendedName>
</protein>
<reference evidence="1 2" key="1">
    <citation type="submission" date="2020-08" db="EMBL/GenBank/DDBJ databases">
        <title>Genomic Encyclopedia of Type Strains, Phase IV (KMG-IV): sequencing the most valuable type-strain genomes for metagenomic binning, comparative biology and taxonomic classification.</title>
        <authorList>
            <person name="Goeker M."/>
        </authorList>
    </citation>
    <scope>NUCLEOTIDE SEQUENCE [LARGE SCALE GENOMIC DNA]</scope>
    <source>
        <strain evidence="1 2">DSM 102044</strain>
    </source>
</reference>
<accession>A0A841MRD8</accession>